<evidence type="ECO:0000313" key="3">
    <source>
        <dbReference type="Proteomes" id="UP001268542"/>
    </source>
</evidence>
<gene>
    <name evidence="2" type="ORF">RDV89_12380</name>
</gene>
<reference evidence="2 3" key="1">
    <citation type="submission" date="2023-08" db="EMBL/GenBank/DDBJ databases">
        <title>Nocardioides seae sp. nov., a bacterium isolated from a soil.</title>
        <authorList>
            <person name="Wang X."/>
        </authorList>
    </citation>
    <scope>NUCLEOTIDE SEQUENCE [LARGE SCALE GENOMIC DNA]</scope>
    <source>
        <strain evidence="2 3">YZH12</strain>
    </source>
</reference>
<protein>
    <submittedName>
        <fullName evidence="2">HNH endonuclease signature motif containing protein</fullName>
    </submittedName>
</protein>
<dbReference type="RefSeq" id="WP_315733359.1">
    <property type="nucleotide sequence ID" value="NZ_JAVYII010000005.1"/>
</dbReference>
<dbReference type="CDD" id="cd00085">
    <property type="entry name" value="HNHc"/>
    <property type="match status" value="1"/>
</dbReference>
<organism evidence="2 3">
    <name type="scientific">Nocardioides imazamoxiresistens</name>
    <dbReference type="NCBI Taxonomy" id="3231893"/>
    <lineage>
        <taxon>Bacteria</taxon>
        <taxon>Bacillati</taxon>
        <taxon>Actinomycetota</taxon>
        <taxon>Actinomycetes</taxon>
        <taxon>Propionibacteriales</taxon>
        <taxon>Nocardioidaceae</taxon>
        <taxon>Nocardioides</taxon>
    </lineage>
</organism>
<name>A0ABU3PY90_9ACTN</name>
<dbReference type="EMBL" id="JAVYII010000005">
    <property type="protein sequence ID" value="MDT9593871.1"/>
    <property type="molecule type" value="Genomic_DNA"/>
</dbReference>
<evidence type="ECO:0000256" key="1">
    <source>
        <dbReference type="SAM" id="MobiDB-lite"/>
    </source>
</evidence>
<dbReference type="GO" id="GO:0004519">
    <property type="term" value="F:endonuclease activity"/>
    <property type="evidence" value="ECO:0007669"/>
    <property type="project" value="UniProtKB-KW"/>
</dbReference>
<comment type="caution">
    <text evidence="2">The sequence shown here is derived from an EMBL/GenBank/DDBJ whole genome shotgun (WGS) entry which is preliminary data.</text>
</comment>
<dbReference type="Gene3D" id="1.10.30.50">
    <property type="match status" value="1"/>
</dbReference>
<sequence>MSAPVAPPRTPADVLDVARAARAAADAAEVRILECALEWAYAHPAPPDPASKQTVVGPTAYAEPHVDPRLSPEEADEATGWHGIPAVRWDAPAAFAAACRLTTRAGGLLLRDALLLAHRLPLTWARVRTGDVPAWRARRVAGCVAGQPDDVAAYLDEHVHAVAHQVGLRTLDRLLDEALLRLHAEDRELEQLAALDAQHVTLHSETLNHTGIAEMTVRGQWTDLAAFDAAVQQVAQRLADPEVAALVGLEAEARGASLQVRRALAVGVLADPEAARSVLSPTEATARAAAGPRKRIVLHLHLTDLAVMGLDPVGRMAAGGGSGQPALAEQMRAWCARTDAHVTVRPVLDVRERLTTDQYEVPDRLHRHLLATHTVCAFPWCERPAEGCDADHIVAWQEPPPNGPPDRHGGTSTENLAPLCRHHHRLKTHTAWRYLRVETGTYLWTDPHGLRYIVTPRGTCVVDRSPGSPDPGDVLERGRPLPGPDDADHVDAHVPRVHAVGAHPA</sequence>
<keyword evidence="2" id="KW-0255">Endonuclease</keyword>
<dbReference type="InterPro" id="IPR003615">
    <property type="entry name" value="HNH_nuc"/>
</dbReference>
<keyword evidence="3" id="KW-1185">Reference proteome</keyword>
<keyword evidence="2" id="KW-0540">Nuclease</keyword>
<dbReference type="Proteomes" id="UP001268542">
    <property type="component" value="Unassembled WGS sequence"/>
</dbReference>
<feature type="region of interest" description="Disordered" evidence="1">
    <location>
        <begin position="462"/>
        <end position="490"/>
    </location>
</feature>
<accession>A0ABU3PY90</accession>
<keyword evidence="2" id="KW-0378">Hydrolase</keyword>
<evidence type="ECO:0000313" key="2">
    <source>
        <dbReference type="EMBL" id="MDT9593871.1"/>
    </source>
</evidence>
<proteinExistence type="predicted"/>